<dbReference type="AlphaFoldDB" id="A0A9W7GCG8"/>
<keyword evidence="4" id="KW-1185">Reference proteome</keyword>
<keyword evidence="1" id="KW-0175">Coiled coil</keyword>
<evidence type="ECO:0000256" key="2">
    <source>
        <dbReference type="SAM" id="MobiDB-lite"/>
    </source>
</evidence>
<dbReference type="Proteomes" id="UP001165065">
    <property type="component" value="Unassembled WGS sequence"/>
</dbReference>
<evidence type="ECO:0000313" key="3">
    <source>
        <dbReference type="EMBL" id="GMI40455.1"/>
    </source>
</evidence>
<feature type="region of interest" description="Disordered" evidence="2">
    <location>
        <begin position="487"/>
        <end position="542"/>
    </location>
</feature>
<feature type="coiled-coil region" evidence="1">
    <location>
        <begin position="37"/>
        <end position="174"/>
    </location>
</feature>
<comment type="caution">
    <text evidence="3">The sequence shown here is derived from an EMBL/GenBank/DDBJ whole genome shotgun (WGS) entry which is preliminary data.</text>
</comment>
<feature type="compositionally biased region" description="Gly residues" evidence="2">
    <location>
        <begin position="612"/>
        <end position="625"/>
    </location>
</feature>
<feature type="region of interest" description="Disordered" evidence="2">
    <location>
        <begin position="439"/>
        <end position="461"/>
    </location>
</feature>
<feature type="region of interest" description="Disordered" evidence="2">
    <location>
        <begin position="557"/>
        <end position="654"/>
    </location>
</feature>
<feature type="compositionally biased region" description="Basic and acidic residues" evidence="2">
    <location>
        <begin position="569"/>
        <end position="589"/>
    </location>
</feature>
<feature type="compositionally biased region" description="Acidic residues" evidence="2">
    <location>
        <begin position="439"/>
        <end position="452"/>
    </location>
</feature>
<dbReference type="EMBL" id="BRYA01000129">
    <property type="protein sequence ID" value="GMI40455.1"/>
    <property type="molecule type" value="Genomic_DNA"/>
</dbReference>
<evidence type="ECO:0000256" key="1">
    <source>
        <dbReference type="SAM" id="Coils"/>
    </source>
</evidence>
<organism evidence="3 4">
    <name type="scientific">Triparma columacea</name>
    <dbReference type="NCBI Taxonomy" id="722753"/>
    <lineage>
        <taxon>Eukaryota</taxon>
        <taxon>Sar</taxon>
        <taxon>Stramenopiles</taxon>
        <taxon>Ochrophyta</taxon>
        <taxon>Bolidophyceae</taxon>
        <taxon>Parmales</taxon>
        <taxon>Triparmaceae</taxon>
        <taxon>Triparma</taxon>
    </lineage>
</organism>
<name>A0A9W7GCG8_9STRA</name>
<accession>A0A9W7GCG8</accession>
<evidence type="ECO:0008006" key="5">
    <source>
        <dbReference type="Google" id="ProtNLM"/>
    </source>
</evidence>
<evidence type="ECO:0000313" key="4">
    <source>
        <dbReference type="Proteomes" id="UP001165065"/>
    </source>
</evidence>
<reference evidence="4" key="1">
    <citation type="journal article" date="2023" name="Commun. Biol.">
        <title>Genome analysis of Parmales, the sister group of diatoms, reveals the evolutionary specialization of diatoms from phago-mixotrophs to photoautotrophs.</title>
        <authorList>
            <person name="Ban H."/>
            <person name="Sato S."/>
            <person name="Yoshikawa S."/>
            <person name="Yamada K."/>
            <person name="Nakamura Y."/>
            <person name="Ichinomiya M."/>
            <person name="Sato N."/>
            <person name="Blanc-Mathieu R."/>
            <person name="Endo H."/>
            <person name="Kuwata A."/>
            <person name="Ogata H."/>
        </authorList>
    </citation>
    <scope>NUCLEOTIDE SEQUENCE [LARGE SCALE GENOMIC DNA]</scope>
</reference>
<sequence>MSEEPEISAEDAELASNLALASEVSTQLEDELVLTSLTGLKTTIEESEGRIKRAEDRLTKMKSEGSSTSIYLQQKIADNFVTIERLEKEIRDEQESRRHHEFSLIDKMLKNKESFSIRLEALRHELKEKTSDLEVITEFKESQKETKVRLDGIRTRLEEQREKHKLARQNLSHKLESELSRIERTWEEQLSSTRESLLRMTEDALDEGTRRVMMETEKMEGEVVYQDKEAAKLKVATRTAGRIRKELRGQLKEAERMEQSGAKKAYMYTRIIRKLRAMVEERRGVLASKVDHGGNAESTREMNRAKGDARLRELVDLHREANARQREYNGLAAEARDKIDVLRKCRTGVVDTMLEALGEFYEDGDEDEGSVALGWREEEEEEKLERLKLHRGYTSDLLGSSEDARSRQSQVLDTEASMIESIVGDDPSLRAIFGLGDWDEEEGEGGEEEDDDDGKRFTSIADLRPDRRTGYLRRLIAKVHGFQISEGYAEGGEEGGGGGVEEDVGSPGSSGGGSFGGTLPPIGNPSGTSNMLTSLLGGDAPPMPRRFFEPVREPRPLRMNAGTQTDGGEGAREARERIRARARAEEEAKTRRRLHRGVDSPGYDPGSIISVGGDGGLWRRFGGGGEGKRRAPPPLPEGRVPHSHRGIAVERRGTPERELMALAGMME</sequence>
<proteinExistence type="predicted"/>
<protein>
    <recommendedName>
        <fullName evidence="5">Cilia- and flagella-associated protein 157</fullName>
    </recommendedName>
</protein>
<gene>
    <name evidence="3" type="ORF">TrCOL_g100</name>
</gene>